<evidence type="ECO:0000256" key="3">
    <source>
        <dbReference type="ARBA" id="ARBA00023001"/>
    </source>
</evidence>
<keyword evidence="3" id="KW-0136">Cellulose degradation</keyword>
<evidence type="ECO:0000256" key="7">
    <source>
        <dbReference type="PIRSR" id="PIRSR617736-1"/>
    </source>
</evidence>
<accession>A0A8J3A8D0</accession>
<feature type="binding site" evidence="8">
    <location>
        <position position="21"/>
    </location>
    <ligand>
        <name>substrate</name>
    </ligand>
</feature>
<evidence type="ECO:0000256" key="8">
    <source>
        <dbReference type="PIRSR" id="PIRSR617736-2"/>
    </source>
</evidence>
<reference evidence="11" key="2">
    <citation type="submission" date="2020-09" db="EMBL/GenBank/DDBJ databases">
        <authorList>
            <person name="Sun Q."/>
            <person name="Zhou Y."/>
        </authorList>
    </citation>
    <scope>NUCLEOTIDE SEQUENCE</scope>
    <source>
        <strain evidence="11">CGMCC 1.14988</strain>
    </source>
</reference>
<dbReference type="PRINTS" id="PR00131">
    <property type="entry name" value="GLHYDRLASE1"/>
</dbReference>
<name>A0A8J3A8D0_9ACTN</name>
<dbReference type="GO" id="GO:0030245">
    <property type="term" value="P:cellulose catabolic process"/>
    <property type="evidence" value="ECO:0007669"/>
    <property type="project" value="UniProtKB-KW"/>
</dbReference>
<dbReference type="FunFam" id="3.20.20.80:FF:000004">
    <property type="entry name" value="Beta-glucosidase 6-phospho-beta-glucosidase"/>
    <property type="match status" value="1"/>
</dbReference>
<comment type="similarity">
    <text evidence="1 9">Belongs to the glycosyl hydrolase 1 family.</text>
</comment>
<dbReference type="GO" id="GO:0008422">
    <property type="term" value="F:beta-glucosidase activity"/>
    <property type="evidence" value="ECO:0007669"/>
    <property type="project" value="UniProtKB-EC"/>
</dbReference>
<dbReference type="AlphaFoldDB" id="A0A8J3A8D0"/>
<feature type="binding site" evidence="8">
    <location>
        <position position="165"/>
    </location>
    <ligand>
        <name>substrate</name>
    </ligand>
</feature>
<dbReference type="NCBIfam" id="TIGR03356">
    <property type="entry name" value="BGL"/>
    <property type="match status" value="1"/>
</dbReference>
<comment type="caution">
    <text evidence="11">The sequence shown here is derived from an EMBL/GenBank/DDBJ whole genome shotgun (WGS) entry which is preliminary data.</text>
</comment>
<feature type="binding site" evidence="8">
    <location>
        <position position="121"/>
    </location>
    <ligand>
        <name>substrate</name>
    </ligand>
</feature>
<evidence type="ECO:0000313" key="12">
    <source>
        <dbReference type="Proteomes" id="UP000650511"/>
    </source>
</evidence>
<evidence type="ECO:0000256" key="2">
    <source>
        <dbReference type="ARBA" id="ARBA00022801"/>
    </source>
</evidence>
<dbReference type="PANTHER" id="PTHR10353">
    <property type="entry name" value="GLYCOSYL HYDROLASE"/>
    <property type="match status" value="1"/>
</dbReference>
<keyword evidence="4" id="KW-0119">Carbohydrate metabolism</keyword>
<dbReference type="SUPFAM" id="SSF51445">
    <property type="entry name" value="(Trans)glycosidases"/>
    <property type="match status" value="1"/>
</dbReference>
<feature type="region of interest" description="Disordered" evidence="10">
    <location>
        <begin position="308"/>
        <end position="331"/>
    </location>
</feature>
<proteinExistence type="inferred from homology"/>
<dbReference type="RefSeq" id="WP_130649071.1">
    <property type="nucleotide sequence ID" value="NZ_BMHA01000007.1"/>
</dbReference>
<dbReference type="Gene3D" id="3.20.20.80">
    <property type="entry name" value="Glycosidases"/>
    <property type="match status" value="1"/>
</dbReference>
<evidence type="ECO:0000313" key="11">
    <source>
        <dbReference type="EMBL" id="GGI06747.1"/>
    </source>
</evidence>
<dbReference type="OrthoDB" id="9765195at2"/>
<evidence type="ECO:0000256" key="6">
    <source>
        <dbReference type="ARBA" id="ARBA00023326"/>
    </source>
</evidence>
<feature type="binding site" evidence="8">
    <location>
        <position position="410"/>
    </location>
    <ligand>
        <name>substrate</name>
    </ligand>
</feature>
<dbReference type="InterPro" id="IPR017853">
    <property type="entry name" value="GH"/>
</dbReference>
<organism evidence="11 12">
    <name type="scientific">Egicoccus halophilus</name>
    <dbReference type="NCBI Taxonomy" id="1670830"/>
    <lineage>
        <taxon>Bacteria</taxon>
        <taxon>Bacillati</taxon>
        <taxon>Actinomycetota</taxon>
        <taxon>Nitriliruptoria</taxon>
        <taxon>Egicoccales</taxon>
        <taxon>Egicoccaceae</taxon>
        <taxon>Egicoccus</taxon>
    </lineage>
</organism>
<protein>
    <recommendedName>
        <fullName evidence="9">Beta-glucosidase</fullName>
        <ecNumber evidence="9">3.2.1.21</ecNumber>
    </recommendedName>
</protein>
<feature type="active site" description="Nucleophile" evidence="7">
    <location>
        <position position="363"/>
    </location>
</feature>
<keyword evidence="6" id="KW-0624">Polysaccharide degradation</keyword>
<feature type="active site" description="Proton donor" evidence="7">
    <location>
        <position position="166"/>
    </location>
</feature>
<sequence>MTFDADRLPGLRFGVATSSYQIEGATDVDGRGDSIWDVFGRVPGAIADGDTGEPGCDHYHRLEEDLDLLAWLGVDAYRFSIAWPRVLPDGQRLEPRGLAFYDRLVDGLLARGITPLATLYHWDLPQALETAGGWAQRSIVDAFATYARIVTEHLGDRVRDWSTLNEPWCSAFLGYDVGVHAPGVRSPRRAVAATHHLLLAHGRGSRVMREVLGDGANIGIVLNPAPVRPASDAAEDHAAAALGDAIRNRVWTDPLFRGIYPDEVLAAWEPIADLPALHRDGDLEEIAAPVDLLGLNYYTPVYIGARSQGHDGGTPAGPGQDELVELPGPEPTSEMGWTIDASGLYDLLVRLHADYGVPMAITETGGAFPDVPDAEGRVDDHDRISYLDRHLEAFAQAAQDGVDLRAFYVWTLLDNFEWAEGYKRTFGIVRVDRDTLERTPKASAHWYRELLASRSGSAPR</sequence>
<dbReference type="InterPro" id="IPR001360">
    <property type="entry name" value="Glyco_hydro_1"/>
</dbReference>
<dbReference type="EMBL" id="BMHA01000007">
    <property type="protein sequence ID" value="GGI06747.1"/>
    <property type="molecule type" value="Genomic_DNA"/>
</dbReference>
<feature type="binding site" evidence="8">
    <location>
        <begin position="417"/>
        <end position="418"/>
    </location>
    <ligand>
        <name>substrate</name>
    </ligand>
</feature>
<evidence type="ECO:0000256" key="5">
    <source>
        <dbReference type="ARBA" id="ARBA00023295"/>
    </source>
</evidence>
<dbReference type="Pfam" id="PF00232">
    <property type="entry name" value="Glyco_hydro_1"/>
    <property type="match status" value="1"/>
</dbReference>
<keyword evidence="12" id="KW-1185">Reference proteome</keyword>
<evidence type="ECO:0000256" key="1">
    <source>
        <dbReference type="ARBA" id="ARBA00010838"/>
    </source>
</evidence>
<gene>
    <name evidence="11" type="ORF">GCM10011354_20640</name>
</gene>
<dbReference type="Proteomes" id="UP000650511">
    <property type="component" value="Unassembled WGS sequence"/>
</dbReference>
<evidence type="ECO:0000256" key="4">
    <source>
        <dbReference type="ARBA" id="ARBA00023277"/>
    </source>
</evidence>
<dbReference type="PANTHER" id="PTHR10353:SF36">
    <property type="entry name" value="LP05116P"/>
    <property type="match status" value="1"/>
</dbReference>
<keyword evidence="2 9" id="KW-0378">Hydrolase</keyword>
<dbReference type="InterPro" id="IPR017736">
    <property type="entry name" value="Glyco_hydro_1_beta-glucosidase"/>
</dbReference>
<reference evidence="11" key="1">
    <citation type="journal article" date="2014" name="Int. J. Syst. Evol. Microbiol.">
        <title>Complete genome sequence of Corynebacterium casei LMG S-19264T (=DSM 44701T), isolated from a smear-ripened cheese.</title>
        <authorList>
            <consortium name="US DOE Joint Genome Institute (JGI-PGF)"/>
            <person name="Walter F."/>
            <person name="Albersmeier A."/>
            <person name="Kalinowski J."/>
            <person name="Ruckert C."/>
        </authorList>
    </citation>
    <scope>NUCLEOTIDE SEQUENCE</scope>
    <source>
        <strain evidence="11">CGMCC 1.14988</strain>
    </source>
</reference>
<evidence type="ECO:0000256" key="10">
    <source>
        <dbReference type="SAM" id="MobiDB-lite"/>
    </source>
</evidence>
<evidence type="ECO:0000256" key="9">
    <source>
        <dbReference type="RuleBase" id="RU361175"/>
    </source>
</evidence>
<feature type="binding site" evidence="8">
    <location>
        <position position="298"/>
    </location>
    <ligand>
        <name>substrate</name>
    </ligand>
</feature>
<keyword evidence="5 9" id="KW-0326">Glycosidase</keyword>
<dbReference type="EC" id="3.2.1.21" evidence="9"/>
<comment type="catalytic activity">
    <reaction evidence="9">
        <text>Hydrolysis of terminal, non-reducing beta-D-glucosyl residues with release of beta-D-glucose.</text>
        <dbReference type="EC" id="3.2.1.21"/>
    </reaction>
</comment>
<dbReference type="GO" id="GO:0005829">
    <property type="term" value="C:cytosol"/>
    <property type="evidence" value="ECO:0007669"/>
    <property type="project" value="TreeGrafter"/>
</dbReference>